<evidence type="ECO:0000313" key="2">
    <source>
        <dbReference type="EMBL" id="MBL7631592.1"/>
    </source>
</evidence>
<reference evidence="2" key="1">
    <citation type="submission" date="2020-12" db="EMBL/GenBank/DDBJ databases">
        <title>Genomic characterization of non-nitrogen-fixing Frankia strains.</title>
        <authorList>
            <person name="Carlos-Shanley C."/>
            <person name="Guerra T."/>
            <person name="Hahn D."/>
        </authorList>
    </citation>
    <scope>NUCLEOTIDE SEQUENCE</scope>
    <source>
        <strain evidence="2">CN6</strain>
    </source>
</reference>
<dbReference type="InterPro" id="IPR036812">
    <property type="entry name" value="NAD(P)_OxRdtase_dom_sf"/>
</dbReference>
<comment type="caution">
    <text evidence="2">The sequence shown here is derived from an EMBL/GenBank/DDBJ whole genome shotgun (WGS) entry which is preliminary data.</text>
</comment>
<feature type="domain" description="NADP-dependent oxidoreductase" evidence="1">
    <location>
        <begin position="19"/>
        <end position="308"/>
    </location>
</feature>
<dbReference type="PANTHER" id="PTHR43638">
    <property type="entry name" value="OXIDOREDUCTASE, ALDO/KETO REDUCTASE FAMILY PROTEIN"/>
    <property type="match status" value="1"/>
</dbReference>
<dbReference type="InterPro" id="IPR018170">
    <property type="entry name" value="Aldo/ket_reductase_CS"/>
</dbReference>
<dbReference type="PANTHER" id="PTHR43638:SF3">
    <property type="entry name" value="ALDEHYDE REDUCTASE"/>
    <property type="match status" value="1"/>
</dbReference>
<keyword evidence="3" id="KW-1185">Reference proteome</keyword>
<dbReference type="RefSeq" id="WP_203002400.1">
    <property type="nucleotide sequence ID" value="NZ_JADWYU010000097.1"/>
</dbReference>
<dbReference type="Proteomes" id="UP000604475">
    <property type="component" value="Unassembled WGS sequence"/>
</dbReference>
<accession>A0A937URP5</accession>
<sequence length="335" mass="35848">MRYVTGPVAELAGGKKISKIGLGTWQFGSKEWGYGQDYAEKEAPRLVGRALELGITLIDTAEIYAFGRSERIVGEALRAAGPAAEGAFVATKILPVLPVAPMVEQRGVASARRLGVRRIDLYQVHQPNPLIKDGTTMAGMRGLREVGLVEAVGVSNYSLARWQDAEAALGAPVLSNQVEYSLLRRSPDEALIPYAERAARLVIAYSPLAQGLLSGRYDVTNRPEAGIVRTRSPLFLTENLARLTPLLDVLREVAAAHDATCAQIALAWAIHRPCVVAIPGASSVAQLEANAAAAEIDLTDDQYTALTDAATKFVPLTGASAWAAVAAERLPFRIR</sequence>
<evidence type="ECO:0000259" key="1">
    <source>
        <dbReference type="Pfam" id="PF00248"/>
    </source>
</evidence>
<dbReference type="Pfam" id="PF00248">
    <property type="entry name" value="Aldo_ket_red"/>
    <property type="match status" value="1"/>
</dbReference>
<dbReference type="GO" id="GO:0016491">
    <property type="term" value="F:oxidoreductase activity"/>
    <property type="evidence" value="ECO:0007669"/>
    <property type="project" value="InterPro"/>
</dbReference>
<dbReference type="Gene3D" id="3.20.20.100">
    <property type="entry name" value="NADP-dependent oxidoreductase domain"/>
    <property type="match status" value="1"/>
</dbReference>
<dbReference type="InterPro" id="IPR020471">
    <property type="entry name" value="AKR"/>
</dbReference>
<dbReference type="EMBL" id="JAEACQ010000278">
    <property type="protein sequence ID" value="MBL7631592.1"/>
    <property type="molecule type" value="Genomic_DNA"/>
</dbReference>
<dbReference type="PROSITE" id="PS00062">
    <property type="entry name" value="ALDOKETO_REDUCTASE_2"/>
    <property type="match status" value="1"/>
</dbReference>
<dbReference type="SUPFAM" id="SSF51430">
    <property type="entry name" value="NAD(P)-linked oxidoreductase"/>
    <property type="match status" value="1"/>
</dbReference>
<evidence type="ECO:0000313" key="3">
    <source>
        <dbReference type="Proteomes" id="UP000604475"/>
    </source>
</evidence>
<dbReference type="InterPro" id="IPR023210">
    <property type="entry name" value="NADP_OxRdtase_dom"/>
</dbReference>
<proteinExistence type="predicted"/>
<gene>
    <name evidence="2" type="ORF">I7412_31425</name>
</gene>
<dbReference type="PRINTS" id="PR00069">
    <property type="entry name" value="ALDKETRDTASE"/>
</dbReference>
<name>A0A937URP5_9ACTN</name>
<dbReference type="AlphaFoldDB" id="A0A937URP5"/>
<organism evidence="2 3">
    <name type="scientific">Frankia nepalensis</name>
    <dbReference type="NCBI Taxonomy" id="1836974"/>
    <lineage>
        <taxon>Bacteria</taxon>
        <taxon>Bacillati</taxon>
        <taxon>Actinomycetota</taxon>
        <taxon>Actinomycetes</taxon>
        <taxon>Frankiales</taxon>
        <taxon>Frankiaceae</taxon>
        <taxon>Frankia</taxon>
    </lineage>
</organism>
<protein>
    <submittedName>
        <fullName evidence="2">Aldo/keto reductase</fullName>
    </submittedName>
</protein>